<dbReference type="GO" id="GO:0009279">
    <property type="term" value="C:cell outer membrane"/>
    <property type="evidence" value="ECO:0007669"/>
    <property type="project" value="UniProtKB-SubCell"/>
</dbReference>
<dbReference type="PROSITE" id="PS52016">
    <property type="entry name" value="TONB_DEPENDENT_REC_3"/>
    <property type="match status" value="1"/>
</dbReference>
<keyword evidence="5 7" id="KW-0472">Membrane</keyword>
<dbReference type="SUPFAM" id="SSF49464">
    <property type="entry name" value="Carboxypeptidase regulatory domain-like"/>
    <property type="match status" value="1"/>
</dbReference>
<protein>
    <submittedName>
        <fullName evidence="10">TonB-linked outer membrane protein, SusC/RagA family</fullName>
    </submittedName>
</protein>
<keyword evidence="3 7" id="KW-1134">Transmembrane beta strand</keyword>
<evidence type="ECO:0000256" key="8">
    <source>
        <dbReference type="SAM" id="SignalP"/>
    </source>
</evidence>
<feature type="domain" description="TonB-dependent receptor plug" evidence="9">
    <location>
        <begin position="115"/>
        <end position="241"/>
    </location>
</feature>
<dbReference type="Gene3D" id="2.40.170.20">
    <property type="entry name" value="TonB-dependent receptor, beta-barrel domain"/>
    <property type="match status" value="1"/>
</dbReference>
<dbReference type="STRING" id="425514.SAMN05443550_105279"/>
<evidence type="ECO:0000256" key="1">
    <source>
        <dbReference type="ARBA" id="ARBA00004571"/>
    </source>
</evidence>
<dbReference type="EMBL" id="FNRA01000005">
    <property type="protein sequence ID" value="SEA80934.1"/>
    <property type="molecule type" value="Genomic_DNA"/>
</dbReference>
<name>A0A1H4E786_9SPHI</name>
<organism evidence="10 11">
    <name type="scientific">Pedobacter hartonius</name>
    <dbReference type="NCBI Taxonomy" id="425514"/>
    <lineage>
        <taxon>Bacteria</taxon>
        <taxon>Pseudomonadati</taxon>
        <taxon>Bacteroidota</taxon>
        <taxon>Sphingobacteriia</taxon>
        <taxon>Sphingobacteriales</taxon>
        <taxon>Sphingobacteriaceae</taxon>
        <taxon>Pedobacter</taxon>
    </lineage>
</organism>
<keyword evidence="8" id="KW-0732">Signal</keyword>
<evidence type="ECO:0000256" key="3">
    <source>
        <dbReference type="ARBA" id="ARBA00022452"/>
    </source>
</evidence>
<proteinExistence type="inferred from homology"/>
<evidence type="ECO:0000256" key="6">
    <source>
        <dbReference type="ARBA" id="ARBA00023237"/>
    </source>
</evidence>
<dbReference type="AlphaFoldDB" id="A0A1H4E786"/>
<evidence type="ECO:0000256" key="2">
    <source>
        <dbReference type="ARBA" id="ARBA00022448"/>
    </source>
</evidence>
<dbReference type="NCBIfam" id="TIGR04057">
    <property type="entry name" value="SusC_RagA_signa"/>
    <property type="match status" value="1"/>
</dbReference>
<dbReference type="Pfam" id="PF07715">
    <property type="entry name" value="Plug"/>
    <property type="match status" value="1"/>
</dbReference>
<dbReference type="InterPro" id="IPR023997">
    <property type="entry name" value="TonB-dep_OMP_SusC/RagA_CS"/>
</dbReference>
<dbReference type="Gene3D" id="2.170.130.10">
    <property type="entry name" value="TonB-dependent receptor, plug domain"/>
    <property type="match status" value="1"/>
</dbReference>
<feature type="signal peptide" evidence="8">
    <location>
        <begin position="1"/>
        <end position="22"/>
    </location>
</feature>
<sequence>MRRAAPIFMLLLLILTGLQSFAQSQVVGGTVTDDLGQTLTGATVKLKGSSMGVVTAIDGKYSISVPDNGILIFSYVGMAEKSVPVNKRRVINVQLISNSASLNDVVVVGYGTVRKSDLTGSVAKFKTDNLEQYPVTSIDQAIQGKVSGVQIVNSSGSPGAGLSFVVRGGNSLGSNQPLIILDGYPIDLGSGNLSMGANNEVANQPGQNPLAALNPNDVESIEILKDASSTAIYGSRGANGVVIITTKRGKKGVDQINFSFRSDAATIRKKLPVLNTQDFIKFSNEGALNDGIDSIYKAPAIAALGGINNNWQDQIFRTGVTNNYQLSVSGGDDKNKYFLSGEYTKINGPVYNSNLNRGNIRFNYDRTVNKALTVKFNVTATKSASRLGLNSAQSGLQSSNVIGSALLSRPLTRGVDDVGEIDQSIADNPLTVLNLQKDNTNLDLVSSNLTADLKLTKDLIFRTNVGGYNTSSLRQSYSPVGTYVGSQLNGYAFRGESSRFNYLSEFTLNYAKSINKHSINAVAGYTWQKWDQKGLGTSASGFPNDNLTYESFQSAKSPGITTTAHQQWALASYLGRFNYAFDNRYLLTLTGRADGSTKLAEGHKYTFFPSAAVAWKVSEEDFFKDNVKFISSFKLRASYGLSGNQNIAVGGTQTTFGIMSYVLNGQVVKGYVQNNIANPVLGWEKTKQFNAGADISFMHDKLQLEVNVYKKRTDDLLISLPIPANTGYTNYLSNAGSVENKGLELDLSAQILRSAFKWDVSGNISFNRNKLVSLGPLGDDGKIFGPNYLSAGSLLNQPIHIGVLNQPVGSFYGYRINGIYQTAAEVAAGPEAGTAKPGDFRFVDLNGDNIINADDRQIVGNPNPDYIFGLTNSFSYKKFTFSFFIQGSIGNQIANLNRFRLDALAGNATNISQEAFDGRWTGPGTSNYYPRAKSGGGYFSSRFSDFLIEDGSYVRLKNVNVSYSLPLAKISWVKDIKIFLTATNLLTFTNYTGFDPEVNADYGNGLTQGVDNGTYPQYRTLTAGINLKF</sequence>
<keyword evidence="4 7" id="KW-0812">Transmembrane</keyword>
<evidence type="ECO:0000313" key="10">
    <source>
        <dbReference type="EMBL" id="SEA80934.1"/>
    </source>
</evidence>
<dbReference type="Pfam" id="PF13715">
    <property type="entry name" value="CarbopepD_reg_2"/>
    <property type="match status" value="1"/>
</dbReference>
<comment type="similarity">
    <text evidence="7">Belongs to the TonB-dependent receptor family.</text>
</comment>
<dbReference type="Proteomes" id="UP000198850">
    <property type="component" value="Unassembled WGS sequence"/>
</dbReference>
<dbReference type="InterPro" id="IPR023996">
    <property type="entry name" value="TonB-dep_OMP_SusC/RagA"/>
</dbReference>
<evidence type="ECO:0000256" key="4">
    <source>
        <dbReference type="ARBA" id="ARBA00022692"/>
    </source>
</evidence>
<dbReference type="Gene3D" id="2.60.40.1120">
    <property type="entry name" value="Carboxypeptidase-like, regulatory domain"/>
    <property type="match status" value="1"/>
</dbReference>
<keyword evidence="2 7" id="KW-0813">Transport</keyword>
<reference evidence="10 11" key="1">
    <citation type="submission" date="2016-10" db="EMBL/GenBank/DDBJ databases">
        <authorList>
            <person name="de Groot N.N."/>
        </authorList>
    </citation>
    <scope>NUCLEOTIDE SEQUENCE [LARGE SCALE GENOMIC DNA]</scope>
    <source>
        <strain evidence="10 11">DSM 19033</strain>
    </source>
</reference>
<keyword evidence="11" id="KW-1185">Reference proteome</keyword>
<keyword evidence="6 7" id="KW-0998">Cell outer membrane</keyword>
<comment type="subcellular location">
    <subcellularLocation>
        <location evidence="1 7">Cell outer membrane</location>
        <topology evidence="1 7">Multi-pass membrane protein</topology>
    </subcellularLocation>
</comment>
<evidence type="ECO:0000256" key="7">
    <source>
        <dbReference type="PROSITE-ProRule" id="PRU01360"/>
    </source>
</evidence>
<evidence type="ECO:0000259" key="9">
    <source>
        <dbReference type="Pfam" id="PF07715"/>
    </source>
</evidence>
<dbReference type="InterPro" id="IPR008969">
    <property type="entry name" value="CarboxyPept-like_regulatory"/>
</dbReference>
<gene>
    <name evidence="10" type="ORF">SAMN05443550_105279</name>
</gene>
<dbReference type="RefSeq" id="WP_175470559.1">
    <property type="nucleotide sequence ID" value="NZ_FNRA01000005.1"/>
</dbReference>
<dbReference type="NCBIfam" id="TIGR04056">
    <property type="entry name" value="OMP_RagA_SusC"/>
    <property type="match status" value="1"/>
</dbReference>
<dbReference type="InterPro" id="IPR012910">
    <property type="entry name" value="Plug_dom"/>
</dbReference>
<dbReference type="InterPro" id="IPR036942">
    <property type="entry name" value="Beta-barrel_TonB_sf"/>
</dbReference>
<evidence type="ECO:0000313" key="11">
    <source>
        <dbReference type="Proteomes" id="UP000198850"/>
    </source>
</evidence>
<accession>A0A1H4E786</accession>
<feature type="chain" id="PRO_5011496474" evidence="8">
    <location>
        <begin position="23"/>
        <end position="1029"/>
    </location>
</feature>
<dbReference type="SUPFAM" id="SSF56935">
    <property type="entry name" value="Porins"/>
    <property type="match status" value="1"/>
</dbReference>
<dbReference type="InterPro" id="IPR037066">
    <property type="entry name" value="Plug_dom_sf"/>
</dbReference>
<evidence type="ECO:0000256" key="5">
    <source>
        <dbReference type="ARBA" id="ARBA00023136"/>
    </source>
</evidence>
<dbReference type="InterPro" id="IPR039426">
    <property type="entry name" value="TonB-dep_rcpt-like"/>
</dbReference>